<feature type="compositionally biased region" description="Polar residues" evidence="1">
    <location>
        <begin position="202"/>
        <end position="214"/>
    </location>
</feature>
<protein>
    <submittedName>
        <fullName evidence="2">Uncharacterized protein</fullName>
    </submittedName>
</protein>
<proteinExistence type="predicted"/>
<feature type="compositionally biased region" description="Basic and acidic residues" evidence="1">
    <location>
        <begin position="144"/>
        <end position="157"/>
    </location>
</feature>
<dbReference type="AlphaFoldDB" id="A0AAQ4EZD9"/>
<accession>A0AAQ4EZD9</accession>
<sequence>MPGVLGQRNAQRQEERRLSWWESSGAFGQRWQPSHRSCSVALRSAAGFVRASTAAGRRGQPAAAADSDSETPAAERSAQPTVAHSAEPSGSRPSYGAAAACAANVAASSPRPASAAAAVSGSQPAAAALPPTPPCTPPVAVTEHTPEAGDRATPGDDVKIKAPVLFSFADGVASAGPIPEGAPRPAPRRQPKKPRGAKPRPNNASADTQEQRSLSLRDVVREDYSTFLYSLPGVLEVRIHRRRNIIAADVACEESLAGLLDLRSLLNMPVRPFEASRPDGCLGTVFGVDPVVPDWDIADTIEATVDIQSIRRRGDAVTIRFGAAPPDQVLIAGMSFQVSLDFGGTSKRNTPAAAIRQTAAAFLEECGGSTLLFTDGSVLPATGRAAAALVAPQLGVTKTCRLSFPPGSSTAAELARLHLATDLIAAIPAGPVEVLCDSRPALQLLSRPHDNVATTSQLRARLHAL</sequence>
<evidence type="ECO:0000256" key="1">
    <source>
        <dbReference type="SAM" id="MobiDB-lite"/>
    </source>
</evidence>
<organism evidence="2 3">
    <name type="scientific">Amblyomma americanum</name>
    <name type="common">Lone star tick</name>
    <dbReference type="NCBI Taxonomy" id="6943"/>
    <lineage>
        <taxon>Eukaryota</taxon>
        <taxon>Metazoa</taxon>
        <taxon>Ecdysozoa</taxon>
        <taxon>Arthropoda</taxon>
        <taxon>Chelicerata</taxon>
        <taxon>Arachnida</taxon>
        <taxon>Acari</taxon>
        <taxon>Parasitiformes</taxon>
        <taxon>Ixodida</taxon>
        <taxon>Ixodoidea</taxon>
        <taxon>Ixodidae</taxon>
        <taxon>Amblyomminae</taxon>
        <taxon>Amblyomma</taxon>
    </lineage>
</organism>
<feature type="compositionally biased region" description="Low complexity" evidence="1">
    <location>
        <begin position="54"/>
        <end position="65"/>
    </location>
</feature>
<gene>
    <name evidence="2" type="ORF">V5799_018487</name>
</gene>
<name>A0AAQ4EZD9_AMBAM</name>
<evidence type="ECO:0000313" key="3">
    <source>
        <dbReference type="Proteomes" id="UP001321473"/>
    </source>
</evidence>
<feature type="non-terminal residue" evidence="2">
    <location>
        <position position="465"/>
    </location>
</feature>
<dbReference type="GO" id="GO:0003676">
    <property type="term" value="F:nucleic acid binding"/>
    <property type="evidence" value="ECO:0007669"/>
    <property type="project" value="InterPro"/>
</dbReference>
<dbReference type="InterPro" id="IPR036397">
    <property type="entry name" value="RNaseH_sf"/>
</dbReference>
<comment type="caution">
    <text evidence="2">The sequence shown here is derived from an EMBL/GenBank/DDBJ whole genome shotgun (WGS) entry which is preliminary data.</text>
</comment>
<keyword evidence="3" id="KW-1185">Reference proteome</keyword>
<feature type="compositionally biased region" description="Basic residues" evidence="1">
    <location>
        <begin position="186"/>
        <end position="198"/>
    </location>
</feature>
<dbReference type="Gene3D" id="3.30.420.10">
    <property type="entry name" value="Ribonuclease H-like superfamily/Ribonuclease H"/>
    <property type="match status" value="1"/>
</dbReference>
<dbReference type="EMBL" id="JARKHS020009133">
    <property type="protein sequence ID" value="KAK8780170.1"/>
    <property type="molecule type" value="Genomic_DNA"/>
</dbReference>
<dbReference type="Proteomes" id="UP001321473">
    <property type="component" value="Unassembled WGS sequence"/>
</dbReference>
<evidence type="ECO:0000313" key="2">
    <source>
        <dbReference type="EMBL" id="KAK8780170.1"/>
    </source>
</evidence>
<reference evidence="2 3" key="1">
    <citation type="journal article" date="2023" name="Arcadia Sci">
        <title>De novo assembly of a long-read Amblyomma americanum tick genome.</title>
        <authorList>
            <person name="Chou S."/>
            <person name="Poskanzer K.E."/>
            <person name="Rollins M."/>
            <person name="Thuy-Boun P.S."/>
        </authorList>
    </citation>
    <scope>NUCLEOTIDE SEQUENCE [LARGE SCALE GENOMIC DNA]</scope>
    <source>
        <strain evidence="2">F_SG_1</strain>
        <tissue evidence="2">Salivary glands</tissue>
    </source>
</reference>
<feature type="compositionally biased region" description="Low complexity" evidence="1">
    <location>
        <begin position="97"/>
        <end position="129"/>
    </location>
</feature>
<feature type="region of interest" description="Disordered" evidence="1">
    <location>
        <begin position="51"/>
        <end position="157"/>
    </location>
</feature>
<feature type="region of interest" description="Disordered" evidence="1">
    <location>
        <begin position="175"/>
        <end position="214"/>
    </location>
</feature>